<evidence type="ECO:0000256" key="8">
    <source>
        <dbReference type="ARBA" id="ARBA00032518"/>
    </source>
</evidence>
<evidence type="ECO:0000256" key="5">
    <source>
        <dbReference type="ARBA" id="ARBA00022664"/>
    </source>
</evidence>
<organism evidence="10 11">
    <name type="scientific">[Emmonsia] crescens</name>
    <dbReference type="NCBI Taxonomy" id="73230"/>
    <lineage>
        <taxon>Eukaryota</taxon>
        <taxon>Fungi</taxon>
        <taxon>Dikarya</taxon>
        <taxon>Ascomycota</taxon>
        <taxon>Pezizomycotina</taxon>
        <taxon>Eurotiomycetes</taxon>
        <taxon>Eurotiomycetidae</taxon>
        <taxon>Onygenales</taxon>
        <taxon>Ajellomycetaceae</taxon>
        <taxon>Emergomyces</taxon>
    </lineage>
</organism>
<dbReference type="GO" id="GO:0005681">
    <property type="term" value="C:spliceosomal complex"/>
    <property type="evidence" value="ECO:0007669"/>
    <property type="project" value="UniProtKB-KW"/>
</dbReference>
<evidence type="ECO:0000256" key="6">
    <source>
        <dbReference type="ARBA" id="ARBA00022728"/>
    </source>
</evidence>
<evidence type="ECO:0000256" key="1">
    <source>
        <dbReference type="ARBA" id="ARBA00004496"/>
    </source>
</evidence>
<dbReference type="Pfam" id="PF10235">
    <property type="entry name" value="Cript"/>
    <property type="match status" value="1"/>
</dbReference>
<evidence type="ECO:0000256" key="3">
    <source>
        <dbReference type="ARBA" id="ARBA00018615"/>
    </source>
</evidence>
<dbReference type="GO" id="GO:0008380">
    <property type="term" value="P:RNA splicing"/>
    <property type="evidence" value="ECO:0007669"/>
    <property type="project" value="UniProtKB-KW"/>
</dbReference>
<reference evidence="11" key="1">
    <citation type="journal article" date="2015" name="PLoS Genet.">
        <title>The dynamic genome and transcriptome of the human fungal pathogen Blastomyces and close relative Emmonsia.</title>
        <authorList>
            <person name="Munoz J.F."/>
            <person name="Gauthier G.M."/>
            <person name="Desjardins C.A."/>
            <person name="Gallo J.E."/>
            <person name="Holder J."/>
            <person name="Sullivan T.D."/>
            <person name="Marty A.J."/>
            <person name="Carmen J.C."/>
            <person name="Chen Z."/>
            <person name="Ding L."/>
            <person name="Gujja S."/>
            <person name="Magrini V."/>
            <person name="Misas E."/>
            <person name="Mitreva M."/>
            <person name="Priest M."/>
            <person name="Saif S."/>
            <person name="Whiston E.A."/>
            <person name="Young S."/>
            <person name="Zeng Q."/>
            <person name="Goldman W.E."/>
            <person name="Mardis E.R."/>
            <person name="Taylor J.W."/>
            <person name="McEwen J.G."/>
            <person name="Clay O.K."/>
            <person name="Klein B.S."/>
            <person name="Cuomo C.A."/>
        </authorList>
    </citation>
    <scope>NUCLEOTIDE SEQUENCE [LARGE SCALE GENOMIC DNA]</scope>
    <source>
        <strain evidence="11">UAMH 3008</strain>
    </source>
</reference>
<gene>
    <name evidence="10" type="ORF">EMCG_06720</name>
</gene>
<dbReference type="InterPro" id="IPR019367">
    <property type="entry name" value="PDZ-binding_CRIPT"/>
</dbReference>
<keyword evidence="6" id="KW-0747">Spliceosome</keyword>
<evidence type="ECO:0000313" key="11">
    <source>
        <dbReference type="Proteomes" id="UP000034164"/>
    </source>
</evidence>
<evidence type="ECO:0000256" key="9">
    <source>
        <dbReference type="SAM" id="MobiDB-lite"/>
    </source>
</evidence>
<dbReference type="GO" id="GO:0008017">
    <property type="term" value="F:microtubule binding"/>
    <property type="evidence" value="ECO:0007669"/>
    <property type="project" value="TreeGrafter"/>
</dbReference>
<feature type="region of interest" description="Disordered" evidence="9">
    <location>
        <begin position="23"/>
        <end position="57"/>
    </location>
</feature>
<comment type="subcellular location">
    <subcellularLocation>
        <location evidence="1">Cytoplasm</location>
    </subcellularLocation>
</comment>
<accession>A0A0G2IBK4</accession>
<keyword evidence="5" id="KW-0507">mRNA processing</keyword>
<comment type="caution">
    <text evidence="10">The sequence shown here is derived from an EMBL/GenBank/DDBJ whole genome shotgun (WGS) entry which is preliminary data.</text>
</comment>
<dbReference type="VEuPathDB" id="FungiDB:EMCG_06720"/>
<dbReference type="PANTHER" id="PTHR11805">
    <property type="entry name" value="CYSTEINE-RICH PDZ-BINDING PROTEIN"/>
    <property type="match status" value="1"/>
</dbReference>
<dbReference type="OrthoDB" id="147332at2759"/>
<keyword evidence="4" id="KW-0963">Cytoplasm</keyword>
<dbReference type="Proteomes" id="UP000034164">
    <property type="component" value="Unassembled WGS sequence"/>
</dbReference>
<sequence length="128" mass="13753">MVCTKCQRKLKKTELATPAVKRKNDMYYGSPSSTVGGGGDAKSKSSSATLGNTGISKNKLLSSKAKNPYAAYSSACESCNTKTEQGRKFCQRCAYRRNACAMCGKNLTATGKESKDQPVVQGQKFNCK</sequence>
<dbReference type="AlphaFoldDB" id="A0A0G2IBK4"/>
<keyword evidence="7" id="KW-0508">mRNA splicing</keyword>
<proteinExistence type="inferred from homology"/>
<dbReference type="PANTHER" id="PTHR11805:SF1">
    <property type="entry name" value="CYSTEINE-RICH PDZ-BINDING PROTEIN"/>
    <property type="match status" value="1"/>
</dbReference>
<evidence type="ECO:0000256" key="4">
    <source>
        <dbReference type="ARBA" id="ARBA00022490"/>
    </source>
</evidence>
<evidence type="ECO:0000256" key="2">
    <source>
        <dbReference type="ARBA" id="ARBA00009021"/>
    </source>
</evidence>
<evidence type="ECO:0000313" key="10">
    <source>
        <dbReference type="EMBL" id="KKZ67660.1"/>
    </source>
</evidence>
<name>A0A0G2IBK4_9EURO</name>
<protein>
    <recommendedName>
        <fullName evidence="3">Cysteine-rich PDZ-binding protein</fullName>
    </recommendedName>
    <alternativeName>
        <fullName evidence="8">Cysteine-rich interactor of PDZ three</fullName>
    </alternativeName>
</protein>
<comment type="similarity">
    <text evidence="2">Belongs to the CRIPT family.</text>
</comment>
<dbReference type="GO" id="GO:0006397">
    <property type="term" value="P:mRNA processing"/>
    <property type="evidence" value="ECO:0007669"/>
    <property type="project" value="UniProtKB-KW"/>
</dbReference>
<dbReference type="EMBL" id="LCZI01000217">
    <property type="protein sequence ID" value="KKZ67660.1"/>
    <property type="molecule type" value="Genomic_DNA"/>
</dbReference>
<dbReference type="GO" id="GO:0031122">
    <property type="term" value="P:cytoplasmic microtubule organization"/>
    <property type="evidence" value="ECO:0007669"/>
    <property type="project" value="TreeGrafter"/>
</dbReference>
<evidence type="ECO:0000256" key="7">
    <source>
        <dbReference type="ARBA" id="ARBA00023187"/>
    </source>
</evidence>
<dbReference type="GO" id="GO:0005737">
    <property type="term" value="C:cytoplasm"/>
    <property type="evidence" value="ECO:0007669"/>
    <property type="project" value="UniProtKB-SubCell"/>
</dbReference>